<evidence type="ECO:0000256" key="3">
    <source>
        <dbReference type="ARBA" id="ARBA00022741"/>
    </source>
</evidence>
<feature type="transmembrane region" description="Helical" evidence="7">
    <location>
        <begin position="265"/>
        <end position="282"/>
    </location>
</feature>
<dbReference type="PANTHER" id="PTHR42855">
    <property type="entry name" value="ABC TRANSPORTER ATP-BINDING SUBUNIT"/>
    <property type="match status" value="1"/>
</dbReference>
<dbReference type="EMBL" id="NDYI01000017">
    <property type="protein sequence ID" value="OXZ37424.1"/>
    <property type="molecule type" value="Genomic_DNA"/>
</dbReference>
<dbReference type="InterPro" id="IPR003593">
    <property type="entry name" value="AAA+_ATPase"/>
</dbReference>
<evidence type="ECO:0000256" key="7">
    <source>
        <dbReference type="SAM" id="Phobius"/>
    </source>
</evidence>
<dbReference type="PANTHER" id="PTHR42855:SF2">
    <property type="entry name" value="DRUG RESISTANCE ABC TRANSPORTER,ATP-BINDING PROTEIN"/>
    <property type="match status" value="1"/>
</dbReference>
<keyword evidence="4 10" id="KW-0067">ATP-binding</keyword>
<dbReference type="InterPro" id="IPR027417">
    <property type="entry name" value="P-loop_NTPase"/>
</dbReference>
<evidence type="ECO:0000259" key="8">
    <source>
        <dbReference type="PROSITE" id="PS50893"/>
    </source>
</evidence>
<dbReference type="GO" id="GO:0016887">
    <property type="term" value="F:ATP hydrolysis activity"/>
    <property type="evidence" value="ECO:0007669"/>
    <property type="project" value="InterPro"/>
</dbReference>
<evidence type="ECO:0000256" key="5">
    <source>
        <dbReference type="ARBA" id="ARBA00022989"/>
    </source>
</evidence>
<keyword evidence="5 7" id="KW-1133">Transmembrane helix</keyword>
<comment type="caution">
    <text evidence="10">The sequence shown here is derived from an EMBL/GenBank/DDBJ whole genome shotgun (WGS) entry which is preliminary data.</text>
</comment>
<feature type="domain" description="ABC transporter" evidence="8">
    <location>
        <begin position="310"/>
        <end position="513"/>
    </location>
</feature>
<organism evidence="10 11">
    <name type="scientific">Finegoldia magna</name>
    <name type="common">Peptostreptococcus magnus</name>
    <dbReference type="NCBI Taxonomy" id="1260"/>
    <lineage>
        <taxon>Bacteria</taxon>
        <taxon>Bacillati</taxon>
        <taxon>Bacillota</taxon>
        <taxon>Tissierellia</taxon>
        <taxon>Tissierellales</taxon>
        <taxon>Peptoniphilaceae</taxon>
        <taxon>Finegoldia</taxon>
    </lineage>
</organism>
<dbReference type="PROSITE" id="PS00211">
    <property type="entry name" value="ABC_TRANSPORTER_1"/>
    <property type="match status" value="1"/>
</dbReference>
<evidence type="ECO:0000313" key="11">
    <source>
        <dbReference type="Proteomes" id="UP000215361"/>
    </source>
</evidence>
<evidence type="ECO:0000259" key="9">
    <source>
        <dbReference type="PROSITE" id="PS50929"/>
    </source>
</evidence>
<dbReference type="InterPro" id="IPR051309">
    <property type="entry name" value="ABCF_ATPase"/>
</dbReference>
<proteinExistence type="predicted"/>
<dbReference type="PROSITE" id="PS50893">
    <property type="entry name" value="ABC_TRANSPORTER_2"/>
    <property type="match status" value="1"/>
</dbReference>
<dbReference type="AlphaFoldDB" id="A0A233VYJ7"/>
<dbReference type="Gene3D" id="3.40.50.300">
    <property type="entry name" value="P-loop containing nucleotide triphosphate hydrolases"/>
    <property type="match status" value="1"/>
</dbReference>
<evidence type="ECO:0000313" key="10">
    <source>
        <dbReference type="EMBL" id="OXZ37424.1"/>
    </source>
</evidence>
<dbReference type="PROSITE" id="PS50929">
    <property type="entry name" value="ABC_TM1F"/>
    <property type="match status" value="1"/>
</dbReference>
<dbReference type="SMART" id="SM00382">
    <property type="entry name" value="AAA"/>
    <property type="match status" value="1"/>
</dbReference>
<feature type="transmembrane region" description="Helical" evidence="7">
    <location>
        <begin position="45"/>
        <end position="65"/>
    </location>
</feature>
<dbReference type="SUPFAM" id="SSF90123">
    <property type="entry name" value="ABC transporter transmembrane region"/>
    <property type="match status" value="1"/>
</dbReference>
<dbReference type="InterPro" id="IPR017871">
    <property type="entry name" value="ABC_transporter-like_CS"/>
</dbReference>
<dbReference type="GO" id="GO:0005886">
    <property type="term" value="C:plasma membrane"/>
    <property type="evidence" value="ECO:0007669"/>
    <property type="project" value="UniProtKB-SubCell"/>
</dbReference>
<keyword evidence="6 7" id="KW-0472">Membrane</keyword>
<keyword evidence="3" id="KW-0547">Nucleotide-binding</keyword>
<reference evidence="11" key="1">
    <citation type="submission" date="2017-04" db="EMBL/GenBank/DDBJ databases">
        <title>Finegoldia magna isolated from orthopedic joint implant-associated infections.</title>
        <authorList>
            <person name="Bjorklund S."/>
            <person name="Bruggemann H."/>
            <person name="Jensen A."/>
            <person name="Hellmark B."/>
            <person name="Soderquist B."/>
        </authorList>
    </citation>
    <scope>NUCLEOTIDE SEQUENCE [LARGE SCALE GENOMIC DNA]</scope>
    <source>
        <strain evidence="11">08T492</strain>
    </source>
</reference>
<dbReference type="GO" id="GO:0140359">
    <property type="term" value="F:ABC-type transporter activity"/>
    <property type="evidence" value="ECO:0007669"/>
    <property type="project" value="InterPro"/>
</dbReference>
<dbReference type="Proteomes" id="UP000215361">
    <property type="component" value="Unassembled WGS sequence"/>
</dbReference>
<protein>
    <submittedName>
        <fullName evidence="10">Macrolide ABC transporter ATP-binding protein</fullName>
    </submittedName>
</protein>
<evidence type="ECO:0000256" key="6">
    <source>
        <dbReference type="ARBA" id="ARBA00023136"/>
    </source>
</evidence>
<name>A0A233VYJ7_FINMA</name>
<dbReference type="SUPFAM" id="SSF52540">
    <property type="entry name" value="P-loop containing nucleoside triphosphate hydrolases"/>
    <property type="match status" value="1"/>
</dbReference>
<dbReference type="InterPro" id="IPR036640">
    <property type="entry name" value="ABC1_TM_sf"/>
</dbReference>
<feature type="transmembrane region" description="Helical" evidence="7">
    <location>
        <begin position="126"/>
        <end position="147"/>
    </location>
</feature>
<sequence length="513" mass="59024">MKNKTNKFFLFASLLLFSKFTLDFLNSIIFSKFCHNIRALSNLKISEIVNIFLLITGIIFFKFILEKYLETKVEVQRHQLKFQLKNNILRNILKLPKELLFELTGEQVLQIVDKDSDIVASFRYEYLVEFFSSLFIFATVLVSFFVLSYKVTFIFVLLAILQIIPPIITKNSLYKIYMDTRKIEQDTTNWIISASDGRDVLKTFNAADWYFKNKRKLDELNVNAGTKAEIAFALENAMYSLLDLILKIVSYAIIGIAIYNQEITIADSVFMIMLLSTFYSNFENITKYISKVQEFNVSKTRINNILNKDIKSNDVTVSDTDSLIDLKIKDLDFCQNLNGTNLKLEKGDKILISGSNGKGKTTIFNLILGLLHSNSKLVIRDIPERLISYLNQNDLCISFTMREIMGILEGKEYVKKVQELCNYFGIKELDWGKYLDELSGGERKKFALAVCLASDKNILLLDEPTNHLDDKSVEKLIGVLRSDSREMIVISHDKRLNKICNKTLDLDSGDNYV</sequence>
<dbReference type="RefSeq" id="WP_094202846.1">
    <property type="nucleotide sequence ID" value="NZ_NDYI01000017.1"/>
</dbReference>
<dbReference type="GO" id="GO:0005524">
    <property type="term" value="F:ATP binding"/>
    <property type="evidence" value="ECO:0007669"/>
    <property type="project" value="UniProtKB-KW"/>
</dbReference>
<dbReference type="Pfam" id="PF00005">
    <property type="entry name" value="ABC_tran"/>
    <property type="match status" value="1"/>
</dbReference>
<feature type="domain" description="ABC transmembrane type-1" evidence="9">
    <location>
        <begin position="83"/>
        <end position="294"/>
    </location>
</feature>
<dbReference type="InterPro" id="IPR003439">
    <property type="entry name" value="ABC_transporter-like_ATP-bd"/>
</dbReference>
<gene>
    <name evidence="10" type="ORF">B9N56_06495</name>
</gene>
<evidence type="ECO:0000256" key="1">
    <source>
        <dbReference type="ARBA" id="ARBA00004651"/>
    </source>
</evidence>
<keyword evidence="2 7" id="KW-0812">Transmembrane</keyword>
<feature type="transmembrane region" description="Helical" evidence="7">
    <location>
        <begin position="153"/>
        <end position="173"/>
    </location>
</feature>
<dbReference type="InterPro" id="IPR011527">
    <property type="entry name" value="ABC1_TM_dom"/>
</dbReference>
<evidence type="ECO:0000256" key="2">
    <source>
        <dbReference type="ARBA" id="ARBA00022692"/>
    </source>
</evidence>
<comment type="subcellular location">
    <subcellularLocation>
        <location evidence="1">Cell membrane</location>
        <topology evidence="1">Multi-pass membrane protein</topology>
    </subcellularLocation>
</comment>
<dbReference type="Gene3D" id="1.20.1560.10">
    <property type="entry name" value="ABC transporter type 1, transmembrane domain"/>
    <property type="match status" value="1"/>
</dbReference>
<accession>A0A233VYJ7</accession>
<feature type="transmembrane region" description="Helical" evidence="7">
    <location>
        <begin position="237"/>
        <end position="259"/>
    </location>
</feature>
<evidence type="ECO:0000256" key="4">
    <source>
        <dbReference type="ARBA" id="ARBA00022840"/>
    </source>
</evidence>